<dbReference type="AlphaFoldDB" id="R7V0U0"/>
<dbReference type="OrthoDB" id="5364946at2759"/>
<organism evidence="8">
    <name type="scientific">Capitella teleta</name>
    <name type="common">Polychaete worm</name>
    <dbReference type="NCBI Taxonomy" id="283909"/>
    <lineage>
        <taxon>Eukaryota</taxon>
        <taxon>Metazoa</taxon>
        <taxon>Spiralia</taxon>
        <taxon>Lophotrochozoa</taxon>
        <taxon>Annelida</taxon>
        <taxon>Polychaeta</taxon>
        <taxon>Sedentaria</taxon>
        <taxon>Scolecida</taxon>
        <taxon>Capitellidae</taxon>
        <taxon>Capitella</taxon>
    </lineage>
</organism>
<evidence type="ECO:0000256" key="6">
    <source>
        <dbReference type="RuleBase" id="RU366039"/>
    </source>
</evidence>
<comment type="function">
    <text evidence="6">Common component of the spliceosome and rRNA processing machinery.</text>
</comment>
<dbReference type="EMBL" id="AMQN01006227">
    <property type="status" value="NOT_ANNOTATED_CDS"/>
    <property type="molecule type" value="Genomic_DNA"/>
</dbReference>
<keyword evidence="3 6" id="KW-0694">RNA-binding</keyword>
<evidence type="ECO:0000313" key="10">
    <source>
        <dbReference type="Proteomes" id="UP000014760"/>
    </source>
</evidence>
<keyword evidence="10" id="KW-1185">Reference proteome</keyword>
<evidence type="ECO:0000259" key="7">
    <source>
        <dbReference type="Pfam" id="PF01248"/>
    </source>
</evidence>
<evidence type="ECO:0000256" key="1">
    <source>
        <dbReference type="ARBA" id="ARBA00004604"/>
    </source>
</evidence>
<dbReference type="GO" id="GO:0031429">
    <property type="term" value="C:box H/ACA snoRNP complex"/>
    <property type="evidence" value="ECO:0007669"/>
    <property type="project" value="UniProtKB-UniRule"/>
</dbReference>
<dbReference type="InterPro" id="IPR002415">
    <property type="entry name" value="H/ACA_rnp_Nhp2-like"/>
</dbReference>
<dbReference type="SUPFAM" id="SSF55315">
    <property type="entry name" value="L30e-like"/>
    <property type="match status" value="1"/>
</dbReference>
<feature type="domain" description="Ribosomal protein eL8/eL30/eS12/Gadd45" evidence="7">
    <location>
        <begin position="42"/>
        <end position="134"/>
    </location>
</feature>
<dbReference type="PANTHER" id="PTHR23105">
    <property type="entry name" value="RIBOSOMAL PROTEIN L7AE FAMILY MEMBER"/>
    <property type="match status" value="1"/>
</dbReference>
<dbReference type="InterPro" id="IPR050257">
    <property type="entry name" value="eL8/uL1-like"/>
</dbReference>
<keyword evidence="4 6" id="KW-0539">Nucleus</keyword>
<keyword evidence="5 6" id="KW-0687">Ribonucleoprotein</keyword>
<dbReference type="InterPro" id="IPR018492">
    <property type="entry name" value="Ribosomal_eL8/Nhp2"/>
</dbReference>
<comment type="similarity">
    <text evidence="2 6">Belongs to the eukaryotic ribosomal protein eL8 family.</text>
</comment>
<comment type="subcellular location">
    <subcellularLocation>
        <location evidence="1 6">Nucleus</location>
        <location evidence="1 6">Nucleolus</location>
    </subcellularLocation>
</comment>
<dbReference type="GO" id="GO:0000398">
    <property type="term" value="P:mRNA splicing, via spliceosome"/>
    <property type="evidence" value="ECO:0007669"/>
    <property type="project" value="UniProtKB-UniRule"/>
</dbReference>
<dbReference type="Proteomes" id="UP000014760">
    <property type="component" value="Unassembled WGS sequence"/>
</dbReference>
<evidence type="ECO:0000256" key="3">
    <source>
        <dbReference type="ARBA" id="ARBA00022884"/>
    </source>
</evidence>
<accession>R7V0U0</accession>
<name>R7V0U0_CAPTE</name>
<dbReference type="Gene3D" id="3.30.1330.30">
    <property type="match status" value="1"/>
</dbReference>
<evidence type="ECO:0000256" key="4">
    <source>
        <dbReference type="ARBA" id="ARBA00023242"/>
    </source>
</evidence>
<gene>
    <name evidence="8" type="ORF">CAPTEDRAFT_172931</name>
</gene>
<dbReference type="STRING" id="283909.R7V0U0"/>
<dbReference type="OMA" id="EDNYEAR"/>
<dbReference type="PRINTS" id="PR00881">
    <property type="entry name" value="L7ARS6FAMILY"/>
</dbReference>
<dbReference type="Pfam" id="PF01248">
    <property type="entry name" value="Ribosomal_L7Ae"/>
    <property type="match status" value="1"/>
</dbReference>
<comment type="function">
    <text evidence="6">Required for ribosome biogenesis. Part of a complex which catalyzes pseudouridylation of rRNA. This involves the isomerization of uridine such that the ribose is subsequently attached to C5, instead of the normal N1. Pseudouridine ('psi') residues may serve to stabilize the conformation of rRNAs.</text>
</comment>
<dbReference type="EnsemblMetazoa" id="CapteT172931">
    <property type="protein sequence ID" value="CapteP172931"/>
    <property type="gene ID" value="CapteG172931"/>
</dbReference>
<evidence type="ECO:0000313" key="9">
    <source>
        <dbReference type="EnsemblMetazoa" id="CapteP172931"/>
    </source>
</evidence>
<evidence type="ECO:0000256" key="5">
    <source>
        <dbReference type="ARBA" id="ARBA00023274"/>
    </source>
</evidence>
<dbReference type="GO" id="GO:0003723">
    <property type="term" value="F:RNA binding"/>
    <property type="evidence" value="ECO:0007669"/>
    <property type="project" value="UniProtKB-UniRule"/>
</dbReference>
<dbReference type="FunCoup" id="R7V0U0">
    <property type="interactions" value="1223"/>
</dbReference>
<sequence length="149" mass="17038">MGKEKKRKSEGGDDNKQQEWETLVSRVTTISKPLASRKLSKKLYKCMKNAQEKKCLRKGVREVQKFLKRGEKGFVVLAGDTNPIDVICHVPIMCEEKSIPYCYTPSKQHIGNAYGSMRSTCMVLVKSHEDYEELFDQCFADLKAMPMPL</sequence>
<proteinExistence type="inferred from homology"/>
<dbReference type="GO" id="GO:0031120">
    <property type="term" value="P:snRNA pseudouridine synthesis"/>
    <property type="evidence" value="ECO:0007669"/>
    <property type="project" value="UniProtKB-UniRule"/>
</dbReference>
<dbReference type="EMBL" id="KB297895">
    <property type="protein sequence ID" value="ELU09832.1"/>
    <property type="molecule type" value="Genomic_DNA"/>
</dbReference>
<reference evidence="10" key="1">
    <citation type="submission" date="2012-12" db="EMBL/GenBank/DDBJ databases">
        <authorList>
            <person name="Hellsten U."/>
            <person name="Grimwood J."/>
            <person name="Chapman J.A."/>
            <person name="Shapiro H."/>
            <person name="Aerts A."/>
            <person name="Otillar R.P."/>
            <person name="Terry A.Y."/>
            <person name="Boore J.L."/>
            <person name="Simakov O."/>
            <person name="Marletaz F."/>
            <person name="Cho S.-J."/>
            <person name="Edsinger-Gonzales E."/>
            <person name="Havlak P."/>
            <person name="Kuo D.-H."/>
            <person name="Larsson T."/>
            <person name="Lv J."/>
            <person name="Arendt D."/>
            <person name="Savage R."/>
            <person name="Osoegawa K."/>
            <person name="de Jong P."/>
            <person name="Lindberg D.R."/>
            <person name="Seaver E.C."/>
            <person name="Weisblat D.A."/>
            <person name="Putnam N.H."/>
            <person name="Grigoriev I.V."/>
            <person name="Rokhsar D.S."/>
        </authorList>
    </citation>
    <scope>NUCLEOTIDE SEQUENCE</scope>
    <source>
        <strain evidence="10">I ESC-2004</strain>
    </source>
</reference>
<dbReference type="InterPro" id="IPR004038">
    <property type="entry name" value="Ribosomal_eL8/eL30/eS12/Gad45"/>
</dbReference>
<reference evidence="9" key="3">
    <citation type="submission" date="2015-06" db="UniProtKB">
        <authorList>
            <consortium name="EnsemblMetazoa"/>
        </authorList>
    </citation>
    <scope>IDENTIFICATION</scope>
</reference>
<dbReference type="HOGENOM" id="CLU_084513_1_0_1"/>
<dbReference type="InterPro" id="IPR029064">
    <property type="entry name" value="Ribosomal_eL30-like_sf"/>
</dbReference>
<evidence type="ECO:0000313" key="8">
    <source>
        <dbReference type="EMBL" id="ELU09832.1"/>
    </source>
</evidence>
<protein>
    <recommendedName>
        <fullName evidence="6">H/ACA ribonucleoprotein complex subunit 2</fullName>
    </recommendedName>
    <alternativeName>
        <fullName evidence="6">Nucleolar protein family A member 2</fullName>
    </alternativeName>
</protein>
<evidence type="ECO:0000256" key="2">
    <source>
        <dbReference type="ARBA" id="ARBA00007337"/>
    </source>
</evidence>
<dbReference type="PRINTS" id="PR00883">
    <property type="entry name" value="NUCLEARHMG"/>
</dbReference>
<reference evidence="8 10" key="2">
    <citation type="journal article" date="2013" name="Nature">
        <title>Insights into bilaterian evolution from three spiralian genomes.</title>
        <authorList>
            <person name="Simakov O."/>
            <person name="Marletaz F."/>
            <person name="Cho S.J."/>
            <person name="Edsinger-Gonzales E."/>
            <person name="Havlak P."/>
            <person name="Hellsten U."/>
            <person name="Kuo D.H."/>
            <person name="Larsson T."/>
            <person name="Lv J."/>
            <person name="Arendt D."/>
            <person name="Savage R."/>
            <person name="Osoegawa K."/>
            <person name="de Jong P."/>
            <person name="Grimwood J."/>
            <person name="Chapman J.A."/>
            <person name="Shapiro H."/>
            <person name="Aerts A."/>
            <person name="Otillar R.P."/>
            <person name="Terry A.Y."/>
            <person name="Boore J.L."/>
            <person name="Grigoriev I.V."/>
            <person name="Lindberg D.R."/>
            <person name="Seaver E.C."/>
            <person name="Weisblat D.A."/>
            <person name="Putnam N.H."/>
            <person name="Rokhsar D.S."/>
        </authorList>
    </citation>
    <scope>NUCLEOTIDE SEQUENCE</scope>
    <source>
        <strain evidence="8 10">I ESC-2004</strain>
    </source>
</reference>